<evidence type="ECO:0000256" key="2">
    <source>
        <dbReference type="ARBA" id="ARBA00023125"/>
    </source>
</evidence>
<evidence type="ECO:0000256" key="3">
    <source>
        <dbReference type="ARBA" id="ARBA00023163"/>
    </source>
</evidence>
<comment type="caution">
    <text evidence="6">The sequence shown here is derived from an EMBL/GenBank/DDBJ whole genome shotgun (WGS) entry which is preliminary data.</text>
</comment>
<dbReference type="InterPro" id="IPR036390">
    <property type="entry name" value="WH_DNA-bd_sf"/>
</dbReference>
<dbReference type="PANTHER" id="PTHR30136">
    <property type="entry name" value="HELIX-TURN-HELIX TRANSCRIPTIONAL REGULATOR, ICLR FAMILY"/>
    <property type="match status" value="1"/>
</dbReference>
<dbReference type="Pfam" id="PF09339">
    <property type="entry name" value="HTH_IclR"/>
    <property type="match status" value="1"/>
</dbReference>
<dbReference type="SUPFAM" id="SSF55781">
    <property type="entry name" value="GAF domain-like"/>
    <property type="match status" value="1"/>
</dbReference>
<dbReference type="PANTHER" id="PTHR30136:SF24">
    <property type="entry name" value="HTH-TYPE TRANSCRIPTIONAL REPRESSOR ALLR"/>
    <property type="match status" value="1"/>
</dbReference>
<keyword evidence="2" id="KW-0238">DNA-binding</keyword>
<dbReference type="Gene3D" id="1.10.10.10">
    <property type="entry name" value="Winged helix-like DNA-binding domain superfamily/Winged helix DNA-binding domain"/>
    <property type="match status" value="1"/>
</dbReference>
<dbReference type="EMBL" id="JBHMDM010000007">
    <property type="protein sequence ID" value="MFB9378367.1"/>
    <property type="molecule type" value="Genomic_DNA"/>
</dbReference>
<evidence type="ECO:0000259" key="4">
    <source>
        <dbReference type="PROSITE" id="PS51077"/>
    </source>
</evidence>
<dbReference type="PROSITE" id="PS51077">
    <property type="entry name" value="HTH_ICLR"/>
    <property type="match status" value="1"/>
</dbReference>
<dbReference type="PROSITE" id="PS51078">
    <property type="entry name" value="ICLR_ED"/>
    <property type="match status" value="1"/>
</dbReference>
<evidence type="ECO:0000313" key="7">
    <source>
        <dbReference type="Proteomes" id="UP001589748"/>
    </source>
</evidence>
<proteinExistence type="predicted"/>
<reference evidence="6 7" key="1">
    <citation type="submission" date="2024-09" db="EMBL/GenBank/DDBJ databases">
        <authorList>
            <person name="Sun Q."/>
            <person name="Mori K."/>
        </authorList>
    </citation>
    <scope>NUCLEOTIDE SEQUENCE [LARGE SCALE GENOMIC DNA]</scope>
    <source>
        <strain evidence="6 7">TISTR 1856</strain>
    </source>
</reference>
<dbReference type="InterPro" id="IPR029016">
    <property type="entry name" value="GAF-like_dom_sf"/>
</dbReference>
<keyword evidence="3" id="KW-0804">Transcription</keyword>
<dbReference type="SMART" id="SM00346">
    <property type="entry name" value="HTH_ICLR"/>
    <property type="match status" value="1"/>
</dbReference>
<sequence>MTLTTRTLDVLGAFTARHPRLRLVEIAAATGLPLTTVHRIVADLVGWGALERDEDGTISVGLRLWELASLVPRGPELRNVALPFLEDLYTATRENVQLAVREDLQSVFVERLTGPDAVDVMTRVGTRFPLPATGVGRVLLAHAPPEVQEAALAAPMRRWTDRTLVDPDRLRAVLAEVRRAGVAFSDQQVTLGAASVAAPVRRGDGEVVAAISVVYGVGRTAATALVPAVRTAALGISRALGVRSLTS</sequence>
<dbReference type="InterPro" id="IPR050707">
    <property type="entry name" value="HTH_MetabolicPath_Reg"/>
</dbReference>
<dbReference type="SUPFAM" id="SSF46785">
    <property type="entry name" value="Winged helix' DNA-binding domain"/>
    <property type="match status" value="1"/>
</dbReference>
<name>A0ABV5LWA9_9ACTN</name>
<protein>
    <submittedName>
        <fullName evidence="6">IclR family transcriptional regulator</fullName>
    </submittedName>
</protein>
<organism evidence="6 7">
    <name type="scientific">Kineococcus gynurae</name>
    <dbReference type="NCBI Taxonomy" id="452979"/>
    <lineage>
        <taxon>Bacteria</taxon>
        <taxon>Bacillati</taxon>
        <taxon>Actinomycetota</taxon>
        <taxon>Actinomycetes</taxon>
        <taxon>Kineosporiales</taxon>
        <taxon>Kineosporiaceae</taxon>
        <taxon>Kineococcus</taxon>
    </lineage>
</organism>
<keyword evidence="1" id="KW-0805">Transcription regulation</keyword>
<keyword evidence="7" id="KW-1185">Reference proteome</keyword>
<evidence type="ECO:0000256" key="1">
    <source>
        <dbReference type="ARBA" id="ARBA00023015"/>
    </source>
</evidence>
<dbReference type="InterPro" id="IPR005471">
    <property type="entry name" value="Tscrpt_reg_IclR_N"/>
</dbReference>
<feature type="domain" description="IclR-ED" evidence="5">
    <location>
        <begin position="63"/>
        <end position="242"/>
    </location>
</feature>
<accession>A0ABV5LWA9</accession>
<evidence type="ECO:0000313" key="6">
    <source>
        <dbReference type="EMBL" id="MFB9378367.1"/>
    </source>
</evidence>
<dbReference type="InterPro" id="IPR036388">
    <property type="entry name" value="WH-like_DNA-bd_sf"/>
</dbReference>
<feature type="domain" description="HTH iclR-type" evidence="4">
    <location>
        <begin position="1"/>
        <end position="62"/>
    </location>
</feature>
<gene>
    <name evidence="6" type="ORF">ACFFVI_15470</name>
</gene>
<dbReference type="Pfam" id="PF01614">
    <property type="entry name" value="IclR_C"/>
    <property type="match status" value="1"/>
</dbReference>
<dbReference type="RefSeq" id="WP_380137039.1">
    <property type="nucleotide sequence ID" value="NZ_JBHLUI010000008.1"/>
</dbReference>
<dbReference type="Gene3D" id="3.30.450.40">
    <property type="match status" value="1"/>
</dbReference>
<evidence type="ECO:0000259" key="5">
    <source>
        <dbReference type="PROSITE" id="PS51078"/>
    </source>
</evidence>
<dbReference type="InterPro" id="IPR014757">
    <property type="entry name" value="Tscrpt_reg_IclR_C"/>
</dbReference>
<dbReference type="Proteomes" id="UP001589748">
    <property type="component" value="Unassembled WGS sequence"/>
</dbReference>